<name>A0A1Y6CGI9_9PROT</name>
<dbReference type="Pfam" id="PF16220">
    <property type="entry name" value="DUF4880"/>
    <property type="match status" value="1"/>
</dbReference>
<dbReference type="EMBL" id="FWZX01000025">
    <property type="protein sequence ID" value="SMF64118.1"/>
    <property type="molecule type" value="Genomic_DNA"/>
</dbReference>
<evidence type="ECO:0000259" key="3">
    <source>
        <dbReference type="Pfam" id="PF16220"/>
    </source>
</evidence>
<protein>
    <submittedName>
        <fullName evidence="4">FecR family protein</fullName>
    </submittedName>
</protein>
<feature type="domain" description="FecR N-terminal" evidence="3">
    <location>
        <begin position="14"/>
        <end position="55"/>
    </location>
</feature>
<keyword evidence="1" id="KW-0812">Transmembrane</keyword>
<dbReference type="PANTHER" id="PTHR30273:SF2">
    <property type="entry name" value="PROTEIN FECR"/>
    <property type="match status" value="1"/>
</dbReference>
<dbReference type="Gene3D" id="2.60.120.1440">
    <property type="match status" value="1"/>
</dbReference>
<evidence type="ECO:0000256" key="1">
    <source>
        <dbReference type="SAM" id="Phobius"/>
    </source>
</evidence>
<dbReference type="Pfam" id="PF04773">
    <property type="entry name" value="FecR"/>
    <property type="match status" value="1"/>
</dbReference>
<evidence type="ECO:0000313" key="4">
    <source>
        <dbReference type="EMBL" id="SMF64118.1"/>
    </source>
</evidence>
<keyword evidence="1" id="KW-1133">Transmembrane helix</keyword>
<dbReference type="RefSeq" id="WP_159460308.1">
    <property type="nucleotide sequence ID" value="NZ_FWZX01000025.1"/>
</dbReference>
<sequence length="343" mass="36470">MAASEDPIPARAAREATDWLILLQDAPEDRELLRRFRDWLRRSPVNASAWEQTRRTVAAIDGGAPALAALWQPALTRLRSGARQAEAGRSSARPAGRLGRRQALGLAALGGLAAAACLSAVLYAPRLAIELQADQATGTAETKALRLADGSRVTLAPESALRIAYGGSDRRVELLRGTAFFEVAPDPERPFRVASEAVEVTVLGTGFEVRQDRDGTAVAVAHGSVRLDDAEVSPPLAETLRAGETARVLPGGGIERGRLPAGQVAAWRRYRLIAQDQPLGELVDRLRPYFPGAIIVTGGGLAGRPVTGVYDLADPRAALRGIARAQNAVVRELTPWILVVSAS</sequence>
<dbReference type="InterPro" id="IPR012373">
    <property type="entry name" value="Ferrdict_sens_TM"/>
</dbReference>
<proteinExistence type="predicted"/>
<keyword evidence="5" id="KW-1185">Reference proteome</keyword>
<dbReference type="STRING" id="560819.SAMN05428998_12532"/>
<dbReference type="PANTHER" id="PTHR30273">
    <property type="entry name" value="PERIPLASMIC SIGNAL SENSOR AND SIGMA FACTOR ACTIVATOR FECR-RELATED"/>
    <property type="match status" value="1"/>
</dbReference>
<dbReference type="AlphaFoldDB" id="A0A1Y6CGI9"/>
<dbReference type="InterPro" id="IPR006860">
    <property type="entry name" value="FecR"/>
</dbReference>
<organism evidence="4 5">
    <name type="scientific">Tistlia consotensis USBA 355</name>
    <dbReference type="NCBI Taxonomy" id="560819"/>
    <lineage>
        <taxon>Bacteria</taxon>
        <taxon>Pseudomonadati</taxon>
        <taxon>Pseudomonadota</taxon>
        <taxon>Alphaproteobacteria</taxon>
        <taxon>Rhodospirillales</taxon>
        <taxon>Rhodovibrionaceae</taxon>
        <taxon>Tistlia</taxon>
    </lineage>
</organism>
<dbReference type="Proteomes" id="UP000192917">
    <property type="component" value="Unassembled WGS sequence"/>
</dbReference>
<gene>
    <name evidence="4" type="ORF">SAMN05428998_12532</name>
</gene>
<evidence type="ECO:0000259" key="2">
    <source>
        <dbReference type="Pfam" id="PF04773"/>
    </source>
</evidence>
<dbReference type="GO" id="GO:0016989">
    <property type="term" value="F:sigma factor antagonist activity"/>
    <property type="evidence" value="ECO:0007669"/>
    <property type="project" value="TreeGrafter"/>
</dbReference>
<feature type="transmembrane region" description="Helical" evidence="1">
    <location>
        <begin position="103"/>
        <end position="124"/>
    </location>
</feature>
<dbReference type="InterPro" id="IPR032623">
    <property type="entry name" value="FecR_N"/>
</dbReference>
<evidence type="ECO:0000313" key="5">
    <source>
        <dbReference type="Proteomes" id="UP000192917"/>
    </source>
</evidence>
<accession>A0A1Y6CGI9</accession>
<reference evidence="4 5" key="1">
    <citation type="submission" date="2017-04" db="EMBL/GenBank/DDBJ databases">
        <authorList>
            <person name="Afonso C.L."/>
            <person name="Miller P.J."/>
            <person name="Scott M.A."/>
            <person name="Spackman E."/>
            <person name="Goraichik I."/>
            <person name="Dimitrov K.M."/>
            <person name="Suarez D.L."/>
            <person name="Swayne D.E."/>
        </authorList>
    </citation>
    <scope>NUCLEOTIDE SEQUENCE [LARGE SCALE GENOMIC DNA]</scope>
    <source>
        <strain evidence="4 5">USBA 355</strain>
    </source>
</reference>
<keyword evidence="1" id="KW-0472">Membrane</keyword>
<feature type="domain" description="FecR protein" evidence="2">
    <location>
        <begin position="136"/>
        <end position="226"/>
    </location>
</feature>
<dbReference type="PIRSF" id="PIRSF018266">
    <property type="entry name" value="FecR"/>
    <property type="match status" value="1"/>
</dbReference>